<keyword evidence="3" id="KW-0378">Hydrolase</keyword>
<dbReference type="GO" id="GO:0008270">
    <property type="term" value="F:zinc ion binding"/>
    <property type="evidence" value="ECO:0007669"/>
    <property type="project" value="TreeGrafter"/>
</dbReference>
<keyword evidence="4" id="KW-0862">Zinc</keyword>
<dbReference type="SUPFAM" id="SSF102712">
    <property type="entry name" value="JAB1/MPN domain"/>
    <property type="match status" value="1"/>
</dbReference>
<dbReference type="PROSITE" id="PS50249">
    <property type="entry name" value="MPN"/>
    <property type="match status" value="1"/>
</dbReference>
<evidence type="ECO:0000259" key="6">
    <source>
        <dbReference type="PROSITE" id="PS50249"/>
    </source>
</evidence>
<dbReference type="Gene3D" id="3.40.140.10">
    <property type="entry name" value="Cytidine Deaminase, domain 2"/>
    <property type="match status" value="1"/>
</dbReference>
<evidence type="ECO:0000256" key="4">
    <source>
        <dbReference type="ARBA" id="ARBA00022833"/>
    </source>
</evidence>
<dbReference type="CDD" id="cd08070">
    <property type="entry name" value="MPN_like"/>
    <property type="match status" value="1"/>
</dbReference>
<dbReference type="PANTHER" id="PTHR34858">
    <property type="entry name" value="CYSO-CYSTEINE PEPTIDASE"/>
    <property type="match status" value="1"/>
</dbReference>
<evidence type="ECO:0000313" key="8">
    <source>
        <dbReference type="Proteomes" id="UP000567293"/>
    </source>
</evidence>
<dbReference type="InterPro" id="IPR037518">
    <property type="entry name" value="MPN"/>
</dbReference>
<dbReference type="AlphaFoldDB" id="A0A7V8SY80"/>
<dbReference type="InterPro" id="IPR028090">
    <property type="entry name" value="JAB_dom_prok"/>
</dbReference>
<dbReference type="GO" id="GO:0006508">
    <property type="term" value="P:proteolysis"/>
    <property type="evidence" value="ECO:0007669"/>
    <property type="project" value="UniProtKB-KW"/>
</dbReference>
<gene>
    <name evidence="7" type="ORF">HRJ53_16795</name>
</gene>
<sequence length="148" mass="16732">MWMSAHLAEKIRAHGAETYPHECCGALLGRDSEATHPNVAREVLALFPLVNRRDDSPRNRFSVTAEDVLDADKAAGQQGLEVIGWYHSHPDHPARPSQYDQDHAWPWYSYVIVSVQNGSPKEMTSWRLDDDREAFSPEGIEIRHSATV</sequence>
<keyword evidence="5" id="KW-0482">Metalloprotease</keyword>
<reference evidence="7" key="1">
    <citation type="submission" date="2020-06" db="EMBL/GenBank/DDBJ databases">
        <title>Legume-microbial interactions unlock mineral nutrients during tropical forest succession.</title>
        <authorList>
            <person name="Epihov D.Z."/>
        </authorList>
    </citation>
    <scope>NUCLEOTIDE SEQUENCE [LARGE SCALE GENOMIC DNA]</scope>
    <source>
        <strain evidence="7">Pan2503</strain>
    </source>
</reference>
<dbReference type="InterPro" id="IPR051929">
    <property type="entry name" value="VirAsm_ModProt"/>
</dbReference>
<dbReference type="FunFam" id="3.40.140.10:FF:000085">
    <property type="entry name" value="Mov34/MPN/PAD-1 family protein"/>
    <property type="match status" value="1"/>
</dbReference>
<dbReference type="EMBL" id="JACDQQ010001609">
    <property type="protein sequence ID" value="MBA0086641.1"/>
    <property type="molecule type" value="Genomic_DNA"/>
</dbReference>
<accession>A0A7V8SY80</accession>
<dbReference type="SMART" id="SM00232">
    <property type="entry name" value="JAB_MPN"/>
    <property type="match status" value="1"/>
</dbReference>
<comment type="caution">
    <text evidence="7">The sequence shown here is derived from an EMBL/GenBank/DDBJ whole genome shotgun (WGS) entry which is preliminary data.</text>
</comment>
<organism evidence="7 8">
    <name type="scientific">Candidatus Acidiferrum panamense</name>
    <dbReference type="NCBI Taxonomy" id="2741543"/>
    <lineage>
        <taxon>Bacteria</taxon>
        <taxon>Pseudomonadati</taxon>
        <taxon>Acidobacteriota</taxon>
        <taxon>Terriglobia</taxon>
        <taxon>Candidatus Acidiferrales</taxon>
        <taxon>Candidatus Acidiferrum</taxon>
    </lineage>
</organism>
<keyword evidence="1" id="KW-0645">Protease</keyword>
<proteinExistence type="predicted"/>
<protein>
    <submittedName>
        <fullName evidence="7">M67 family metallopeptidase</fullName>
    </submittedName>
</protein>
<keyword evidence="2" id="KW-0479">Metal-binding</keyword>
<keyword evidence="8" id="KW-1185">Reference proteome</keyword>
<evidence type="ECO:0000256" key="5">
    <source>
        <dbReference type="ARBA" id="ARBA00023049"/>
    </source>
</evidence>
<dbReference type="Pfam" id="PF14464">
    <property type="entry name" value="Prok-JAB"/>
    <property type="match status" value="1"/>
</dbReference>
<name>A0A7V8SY80_9BACT</name>
<dbReference type="InterPro" id="IPR000555">
    <property type="entry name" value="JAMM/MPN+_dom"/>
</dbReference>
<evidence type="ECO:0000313" key="7">
    <source>
        <dbReference type="EMBL" id="MBA0086641.1"/>
    </source>
</evidence>
<dbReference type="GO" id="GO:0008235">
    <property type="term" value="F:metalloexopeptidase activity"/>
    <property type="evidence" value="ECO:0007669"/>
    <property type="project" value="TreeGrafter"/>
</dbReference>
<evidence type="ECO:0000256" key="2">
    <source>
        <dbReference type="ARBA" id="ARBA00022723"/>
    </source>
</evidence>
<feature type="domain" description="MPN" evidence="6">
    <location>
        <begin position="1"/>
        <end position="139"/>
    </location>
</feature>
<dbReference type="PANTHER" id="PTHR34858:SF1">
    <property type="entry name" value="CYSO-CYSTEINE PEPTIDASE"/>
    <property type="match status" value="1"/>
</dbReference>
<evidence type="ECO:0000256" key="3">
    <source>
        <dbReference type="ARBA" id="ARBA00022801"/>
    </source>
</evidence>
<evidence type="ECO:0000256" key="1">
    <source>
        <dbReference type="ARBA" id="ARBA00022670"/>
    </source>
</evidence>
<dbReference type="Proteomes" id="UP000567293">
    <property type="component" value="Unassembled WGS sequence"/>
</dbReference>